<evidence type="ECO:0000313" key="1">
    <source>
        <dbReference type="EMBL" id="BDE06963.1"/>
    </source>
</evidence>
<dbReference type="EMBL" id="AP025523">
    <property type="protein sequence ID" value="BDE06963.1"/>
    <property type="molecule type" value="Genomic_DNA"/>
</dbReference>
<dbReference type="PANTHER" id="PTHR34205">
    <property type="entry name" value="TRANSMEMBRANE PROTEIN"/>
    <property type="match status" value="1"/>
</dbReference>
<keyword evidence="2" id="KW-1185">Reference proteome</keyword>
<dbReference type="AlphaFoldDB" id="A0AAN1XX24"/>
<dbReference type="PANTHER" id="PTHR34205:SF2">
    <property type="entry name" value="DUF962 DOMAIN-CONTAINING PROTEIN"/>
    <property type="match status" value="1"/>
</dbReference>
<dbReference type="InterPro" id="IPR009305">
    <property type="entry name" value="Mpo1-like"/>
</dbReference>
<dbReference type="Proteomes" id="UP001317532">
    <property type="component" value="Chromosome"/>
</dbReference>
<dbReference type="Pfam" id="PF06127">
    <property type="entry name" value="Mpo1-like"/>
    <property type="match status" value="1"/>
</dbReference>
<dbReference type="KEGG" id="vab:WPS_22390"/>
<organism evidence="1 2">
    <name type="scientific">Vulcanimicrobium alpinum</name>
    <dbReference type="NCBI Taxonomy" id="3016050"/>
    <lineage>
        <taxon>Bacteria</taxon>
        <taxon>Bacillati</taxon>
        <taxon>Vulcanimicrobiota</taxon>
        <taxon>Vulcanimicrobiia</taxon>
        <taxon>Vulcanimicrobiales</taxon>
        <taxon>Vulcanimicrobiaceae</taxon>
        <taxon>Vulcanimicrobium</taxon>
    </lineage>
</organism>
<evidence type="ECO:0008006" key="3">
    <source>
        <dbReference type="Google" id="ProtNLM"/>
    </source>
</evidence>
<gene>
    <name evidence="1" type="ORF">WPS_22390</name>
</gene>
<proteinExistence type="predicted"/>
<accession>A0AAN1XX24</accession>
<sequence>MDDAFWLRYLRAHADPRTRALHAAGTLTATAVAAAALAKRDLRLAGAALACGYGPAWFAHAFIERNKPETFSAPFRSLAGDYRMCFAMLTGAIDGELTRAGVSALR</sequence>
<dbReference type="RefSeq" id="WP_317994586.1">
    <property type="nucleotide sequence ID" value="NZ_AP025523.1"/>
</dbReference>
<protein>
    <recommendedName>
        <fullName evidence="3">DUF962 domain-containing protein</fullName>
    </recommendedName>
</protein>
<evidence type="ECO:0000313" key="2">
    <source>
        <dbReference type="Proteomes" id="UP001317532"/>
    </source>
</evidence>
<reference evidence="1 2" key="1">
    <citation type="journal article" date="2022" name="ISME Commun">
        <title>Vulcanimicrobium alpinus gen. nov. sp. nov., the first cultivated representative of the candidate phylum 'Eremiobacterota', is a metabolically versatile aerobic anoxygenic phototroph.</title>
        <authorList>
            <person name="Yabe S."/>
            <person name="Muto K."/>
            <person name="Abe K."/>
            <person name="Yokota A."/>
            <person name="Staudigel H."/>
            <person name="Tebo B.M."/>
        </authorList>
    </citation>
    <scope>NUCLEOTIDE SEQUENCE [LARGE SCALE GENOMIC DNA]</scope>
    <source>
        <strain evidence="1 2">WC8-2</strain>
    </source>
</reference>
<name>A0AAN1XX24_UNVUL</name>